<evidence type="ECO:0000313" key="1">
    <source>
        <dbReference type="EMBL" id="KAK3347396.1"/>
    </source>
</evidence>
<reference evidence="1" key="2">
    <citation type="submission" date="2023-06" db="EMBL/GenBank/DDBJ databases">
        <authorList>
            <consortium name="Lawrence Berkeley National Laboratory"/>
            <person name="Haridas S."/>
            <person name="Hensen N."/>
            <person name="Bonometti L."/>
            <person name="Westerberg I."/>
            <person name="Brannstrom I.O."/>
            <person name="Guillou S."/>
            <person name="Cros-Aarteil S."/>
            <person name="Calhoun S."/>
            <person name="Kuo A."/>
            <person name="Mondo S."/>
            <person name="Pangilinan J."/>
            <person name="Riley R."/>
            <person name="Labutti K."/>
            <person name="Andreopoulos B."/>
            <person name="Lipzen A."/>
            <person name="Chen C."/>
            <person name="Yanf M."/>
            <person name="Daum C."/>
            <person name="Ng V."/>
            <person name="Clum A."/>
            <person name="Steindorff A."/>
            <person name="Ohm R."/>
            <person name="Martin F."/>
            <person name="Silar P."/>
            <person name="Natvig D."/>
            <person name="Lalanne C."/>
            <person name="Gautier V."/>
            <person name="Ament-Velasquez S.L."/>
            <person name="Kruys A."/>
            <person name="Hutchinson M.I."/>
            <person name="Powell A.J."/>
            <person name="Barry K."/>
            <person name="Miller A.N."/>
            <person name="Grigoriev I.V."/>
            <person name="Debuchy R."/>
            <person name="Gladieux P."/>
            <person name="Thoren M.H."/>
            <person name="Johannesson H."/>
        </authorList>
    </citation>
    <scope>NUCLEOTIDE SEQUENCE</scope>
    <source>
        <strain evidence="1">CBS 560.94</strain>
    </source>
</reference>
<keyword evidence="2" id="KW-1185">Reference proteome</keyword>
<comment type="caution">
    <text evidence="1">The sequence shown here is derived from an EMBL/GenBank/DDBJ whole genome shotgun (WGS) entry which is preliminary data.</text>
</comment>
<accession>A0AAE0JGU2</accession>
<name>A0AAE0JGU2_9PEZI</name>
<reference evidence="1" key="1">
    <citation type="journal article" date="2023" name="Mol. Phylogenet. Evol.">
        <title>Genome-scale phylogeny and comparative genomics of the fungal order Sordariales.</title>
        <authorList>
            <person name="Hensen N."/>
            <person name="Bonometti L."/>
            <person name="Westerberg I."/>
            <person name="Brannstrom I.O."/>
            <person name="Guillou S."/>
            <person name="Cros-Aarteil S."/>
            <person name="Calhoun S."/>
            <person name="Haridas S."/>
            <person name="Kuo A."/>
            <person name="Mondo S."/>
            <person name="Pangilinan J."/>
            <person name="Riley R."/>
            <person name="LaButti K."/>
            <person name="Andreopoulos B."/>
            <person name="Lipzen A."/>
            <person name="Chen C."/>
            <person name="Yan M."/>
            <person name="Daum C."/>
            <person name="Ng V."/>
            <person name="Clum A."/>
            <person name="Steindorff A."/>
            <person name="Ohm R.A."/>
            <person name="Martin F."/>
            <person name="Silar P."/>
            <person name="Natvig D.O."/>
            <person name="Lalanne C."/>
            <person name="Gautier V."/>
            <person name="Ament-Velasquez S.L."/>
            <person name="Kruys A."/>
            <person name="Hutchinson M.I."/>
            <person name="Powell A.J."/>
            <person name="Barry K."/>
            <person name="Miller A.N."/>
            <person name="Grigoriev I.V."/>
            <person name="Debuchy R."/>
            <person name="Gladieux P."/>
            <person name="Hiltunen Thoren M."/>
            <person name="Johannesson H."/>
        </authorList>
    </citation>
    <scope>NUCLEOTIDE SEQUENCE</scope>
    <source>
        <strain evidence="1">CBS 560.94</strain>
    </source>
</reference>
<protein>
    <submittedName>
        <fullName evidence="1">Uncharacterized protein</fullName>
    </submittedName>
</protein>
<dbReference type="AlphaFoldDB" id="A0AAE0JGU2"/>
<dbReference type="EMBL" id="JAUEPP010000003">
    <property type="protein sequence ID" value="KAK3347396.1"/>
    <property type="molecule type" value="Genomic_DNA"/>
</dbReference>
<evidence type="ECO:0000313" key="2">
    <source>
        <dbReference type="Proteomes" id="UP001278500"/>
    </source>
</evidence>
<dbReference type="Proteomes" id="UP001278500">
    <property type="component" value="Unassembled WGS sequence"/>
</dbReference>
<sequence length="105" mass="12280">FVNNDDDGFSISNYPFFSNNNNNAILFNFIMVNPDFNLEFNKPNDSFSFGNFFDVLIEDYILNININCAALIKTELIYSVQNLLKSFNNNNKFRFVLRDYFTIAT</sequence>
<dbReference type="RefSeq" id="XP_062682478.1">
    <property type="nucleotide sequence ID" value="XM_062824426.1"/>
</dbReference>
<dbReference type="GeneID" id="87861580"/>
<gene>
    <name evidence="1" type="ORF">B0H65DRAFT_422950</name>
</gene>
<feature type="non-terminal residue" evidence="1">
    <location>
        <position position="1"/>
    </location>
</feature>
<proteinExistence type="predicted"/>
<organism evidence="1 2">
    <name type="scientific">Neurospora tetraspora</name>
    <dbReference type="NCBI Taxonomy" id="94610"/>
    <lineage>
        <taxon>Eukaryota</taxon>
        <taxon>Fungi</taxon>
        <taxon>Dikarya</taxon>
        <taxon>Ascomycota</taxon>
        <taxon>Pezizomycotina</taxon>
        <taxon>Sordariomycetes</taxon>
        <taxon>Sordariomycetidae</taxon>
        <taxon>Sordariales</taxon>
        <taxon>Sordariaceae</taxon>
        <taxon>Neurospora</taxon>
    </lineage>
</organism>